<accession>A0A150XS41</accession>
<proteinExistence type="predicted"/>
<dbReference type="AlphaFoldDB" id="A0A150XS41"/>
<evidence type="ECO:0000313" key="2">
    <source>
        <dbReference type="EMBL" id="KYG81521.1"/>
    </source>
</evidence>
<protein>
    <submittedName>
        <fullName evidence="2">Uncharacterized protein</fullName>
    </submittedName>
</protein>
<keyword evidence="1" id="KW-0732">Signal</keyword>
<feature type="chain" id="PRO_5007575136" evidence="1">
    <location>
        <begin position="21"/>
        <end position="162"/>
    </location>
</feature>
<dbReference type="Proteomes" id="UP000075583">
    <property type="component" value="Unassembled WGS sequence"/>
</dbReference>
<comment type="caution">
    <text evidence="2">The sequence shown here is derived from an EMBL/GenBank/DDBJ whole genome shotgun (WGS) entry which is preliminary data.</text>
</comment>
<organism evidence="2 3">
    <name type="scientific">Roseivirga ehrenbergii (strain DSM 102268 / JCM 13514 / KCTC 12282 / NCIMB 14502 / KMM 6017)</name>
    <dbReference type="NCBI Taxonomy" id="279360"/>
    <lineage>
        <taxon>Bacteria</taxon>
        <taxon>Pseudomonadati</taxon>
        <taxon>Bacteroidota</taxon>
        <taxon>Cytophagia</taxon>
        <taxon>Cytophagales</taxon>
        <taxon>Roseivirgaceae</taxon>
        <taxon>Roseivirga</taxon>
    </lineage>
</organism>
<sequence>MRKLFIALLGVFAMAQITQAQDLPGDLLIPGGSATMNYQTEFRPYFALGVSSMPGAGMIFPLIEMNANATLEDGEFEQLNSYSFSLPEGSGGVLYTGHGEIKISDKQMWIESSDPEIISWFVKIKYTAISGNHEYFLITGNISFSEFINNSGGGPGGPIIMY</sequence>
<dbReference type="EMBL" id="LQZQ01000002">
    <property type="protein sequence ID" value="KYG81521.1"/>
    <property type="molecule type" value="Genomic_DNA"/>
</dbReference>
<dbReference type="STRING" id="279360.MB14_13105"/>
<name>A0A150XS41_ROSEK</name>
<reference evidence="2" key="1">
    <citation type="submission" date="2016-01" db="EMBL/GenBank/DDBJ databases">
        <title>Genome sequencing of Roseivirga ehrenbergii KMM 6017.</title>
        <authorList>
            <person name="Selvaratnam C."/>
            <person name="Thevarajoo S."/>
            <person name="Goh K.M."/>
            <person name="Ee R."/>
            <person name="Chan K.-G."/>
            <person name="Chong C.S."/>
        </authorList>
    </citation>
    <scope>NUCLEOTIDE SEQUENCE [LARGE SCALE GENOMIC DNA]</scope>
    <source>
        <strain evidence="2">KMM 6017</strain>
    </source>
</reference>
<keyword evidence="3" id="KW-1185">Reference proteome</keyword>
<evidence type="ECO:0000313" key="3">
    <source>
        <dbReference type="Proteomes" id="UP000075583"/>
    </source>
</evidence>
<dbReference type="RefSeq" id="WP_062588532.1">
    <property type="nucleotide sequence ID" value="NZ_LQZQ01000002.1"/>
</dbReference>
<evidence type="ECO:0000256" key="1">
    <source>
        <dbReference type="SAM" id="SignalP"/>
    </source>
</evidence>
<feature type="signal peptide" evidence="1">
    <location>
        <begin position="1"/>
        <end position="20"/>
    </location>
</feature>
<gene>
    <name evidence="2" type="ORF">MB14_13105</name>
</gene>